<accession>A0A6P5RHL2</accession>
<name>A0A6P5RHL2_PRUAV</name>
<dbReference type="AlphaFoldDB" id="A0A6P5RHL2"/>
<dbReference type="GeneID" id="110746337"/>
<comment type="catalytic activity">
    <reaction evidence="19">
        <text>L-seryl-[protein] + ATP = O-phospho-L-seryl-[protein] + ADP + H(+)</text>
        <dbReference type="Rhea" id="RHEA:17989"/>
        <dbReference type="Rhea" id="RHEA-COMP:9863"/>
        <dbReference type="Rhea" id="RHEA-COMP:11604"/>
        <dbReference type="ChEBI" id="CHEBI:15378"/>
        <dbReference type="ChEBI" id="CHEBI:29999"/>
        <dbReference type="ChEBI" id="CHEBI:30616"/>
        <dbReference type="ChEBI" id="CHEBI:83421"/>
        <dbReference type="ChEBI" id="CHEBI:456216"/>
        <dbReference type="EC" id="2.7.11.1"/>
    </reaction>
</comment>
<evidence type="ECO:0000259" key="20">
    <source>
        <dbReference type="PROSITE" id="PS50011"/>
    </source>
</evidence>
<dbReference type="PROSITE" id="PS50011">
    <property type="entry name" value="PROTEIN_KINASE_DOM"/>
    <property type="match status" value="1"/>
</dbReference>
<dbReference type="Gramene" id="Pav_sc0006842.1_g010.1.br:mrna">
    <property type="protein sequence ID" value="Pav_sc0006842.1_g010.1.br:mrna"/>
    <property type="gene ID" value="Pav_sc0006842.1_g010.1.br"/>
</dbReference>
<dbReference type="InterPro" id="IPR011009">
    <property type="entry name" value="Kinase-like_dom_sf"/>
</dbReference>
<dbReference type="InterPro" id="IPR000719">
    <property type="entry name" value="Prot_kinase_dom"/>
</dbReference>
<feature type="domain" description="Protein kinase" evidence="20">
    <location>
        <begin position="1"/>
        <end position="154"/>
    </location>
</feature>
<evidence type="ECO:0000256" key="18">
    <source>
        <dbReference type="ARBA" id="ARBA00047899"/>
    </source>
</evidence>
<keyword evidence="13" id="KW-0067">ATP-binding</keyword>
<dbReference type="InterPro" id="IPR051564">
    <property type="entry name" value="LRR_receptor-like_kinase"/>
</dbReference>
<sequence>MALDYLHHQCETPIVHCDLKPSNVLLNDDMIGHVGDFGLVRFLLKLPDSCSGNQSSSLGVKGTFGYTPPEYGMGNEVWTQGDVYSYGVLLLELFTRKRPTDEIFQGSVNLHNFVKTALPNQVEQIVDPVLVQERGEGIISTDNNLNGDSTRAFINIQESLIAILEVGVACSAELPRERLDIRDALAEMCRIRNKL</sequence>
<evidence type="ECO:0000256" key="17">
    <source>
        <dbReference type="ARBA" id="ARBA00023180"/>
    </source>
</evidence>
<dbReference type="GO" id="GO:0005524">
    <property type="term" value="F:ATP binding"/>
    <property type="evidence" value="ECO:0007669"/>
    <property type="project" value="UniProtKB-KW"/>
</dbReference>
<comment type="subcellular location">
    <subcellularLocation>
        <location evidence="1">Cell membrane</location>
        <topology evidence="1">Single-pass membrane protein</topology>
    </subcellularLocation>
</comment>
<proteinExistence type="predicted"/>
<evidence type="ECO:0000256" key="12">
    <source>
        <dbReference type="ARBA" id="ARBA00022777"/>
    </source>
</evidence>
<dbReference type="PANTHER" id="PTHR48055">
    <property type="entry name" value="LEUCINE-RICH REPEAT RECEPTOR PROTEIN KINASE EMS1"/>
    <property type="match status" value="1"/>
</dbReference>
<keyword evidence="5" id="KW-0597">Phosphoprotein</keyword>
<protein>
    <recommendedName>
        <fullName evidence="2">non-specific serine/threonine protein kinase</fullName>
        <ecNumber evidence="2">2.7.11.1</ecNumber>
    </recommendedName>
</protein>
<evidence type="ECO:0000256" key="1">
    <source>
        <dbReference type="ARBA" id="ARBA00004162"/>
    </source>
</evidence>
<evidence type="ECO:0000313" key="21">
    <source>
        <dbReference type="Proteomes" id="UP000515124"/>
    </source>
</evidence>
<keyword evidence="8" id="KW-0812">Transmembrane</keyword>
<keyword evidence="4" id="KW-0723">Serine/threonine-protein kinase</keyword>
<evidence type="ECO:0000256" key="13">
    <source>
        <dbReference type="ARBA" id="ARBA00022840"/>
    </source>
</evidence>
<dbReference type="FunFam" id="1.10.510.10:FF:000358">
    <property type="entry name" value="Putative leucine-rich repeat receptor-like serine/threonine-protein kinase"/>
    <property type="match status" value="1"/>
</dbReference>
<dbReference type="PROSITE" id="PS00108">
    <property type="entry name" value="PROTEIN_KINASE_ST"/>
    <property type="match status" value="1"/>
</dbReference>
<dbReference type="Gene3D" id="1.10.510.10">
    <property type="entry name" value="Transferase(Phosphotransferase) domain 1"/>
    <property type="match status" value="1"/>
</dbReference>
<keyword evidence="14" id="KW-1133">Transmembrane helix</keyword>
<dbReference type="RefSeq" id="XP_021802242.1">
    <property type="nucleotide sequence ID" value="XM_021946550.1"/>
</dbReference>
<keyword evidence="21" id="KW-1185">Reference proteome</keyword>
<dbReference type="PANTHER" id="PTHR48055:SF55">
    <property type="entry name" value="PROTEIN KINASE DOMAIN-CONTAINING PROTEIN"/>
    <property type="match status" value="1"/>
</dbReference>
<evidence type="ECO:0000313" key="22">
    <source>
        <dbReference type="RefSeq" id="XP_021802242.1"/>
    </source>
</evidence>
<dbReference type="GO" id="GO:0005886">
    <property type="term" value="C:plasma membrane"/>
    <property type="evidence" value="ECO:0007669"/>
    <property type="project" value="UniProtKB-SubCell"/>
</dbReference>
<evidence type="ECO:0000256" key="4">
    <source>
        <dbReference type="ARBA" id="ARBA00022527"/>
    </source>
</evidence>
<dbReference type="KEGG" id="pavi:110746337"/>
<dbReference type="EC" id="2.7.11.1" evidence="2"/>
<keyword evidence="6" id="KW-0433">Leucine-rich repeat</keyword>
<evidence type="ECO:0000256" key="5">
    <source>
        <dbReference type="ARBA" id="ARBA00022553"/>
    </source>
</evidence>
<dbReference type="Pfam" id="PF00069">
    <property type="entry name" value="Pkinase"/>
    <property type="match status" value="1"/>
</dbReference>
<gene>
    <name evidence="22" type="primary">LOC110746337</name>
</gene>
<evidence type="ECO:0000256" key="19">
    <source>
        <dbReference type="ARBA" id="ARBA00048679"/>
    </source>
</evidence>
<evidence type="ECO:0000256" key="6">
    <source>
        <dbReference type="ARBA" id="ARBA00022614"/>
    </source>
</evidence>
<dbReference type="Proteomes" id="UP000515124">
    <property type="component" value="Unplaced"/>
</dbReference>
<reference evidence="22" key="1">
    <citation type="submission" date="2025-08" db="UniProtKB">
        <authorList>
            <consortium name="RefSeq"/>
        </authorList>
    </citation>
    <scope>IDENTIFICATION</scope>
</reference>
<evidence type="ECO:0000256" key="2">
    <source>
        <dbReference type="ARBA" id="ARBA00012513"/>
    </source>
</evidence>
<evidence type="ECO:0000256" key="15">
    <source>
        <dbReference type="ARBA" id="ARBA00023136"/>
    </source>
</evidence>
<keyword evidence="12" id="KW-0418">Kinase</keyword>
<dbReference type="GO" id="GO:0004674">
    <property type="term" value="F:protein serine/threonine kinase activity"/>
    <property type="evidence" value="ECO:0007669"/>
    <property type="project" value="UniProtKB-KW"/>
</dbReference>
<evidence type="ECO:0000256" key="16">
    <source>
        <dbReference type="ARBA" id="ARBA00023170"/>
    </source>
</evidence>
<evidence type="ECO:0000256" key="3">
    <source>
        <dbReference type="ARBA" id="ARBA00022475"/>
    </source>
</evidence>
<keyword evidence="11" id="KW-0547">Nucleotide-binding</keyword>
<evidence type="ECO:0000256" key="10">
    <source>
        <dbReference type="ARBA" id="ARBA00022737"/>
    </source>
</evidence>
<dbReference type="SUPFAM" id="SSF56112">
    <property type="entry name" value="Protein kinase-like (PK-like)"/>
    <property type="match status" value="1"/>
</dbReference>
<evidence type="ECO:0000256" key="11">
    <source>
        <dbReference type="ARBA" id="ARBA00022741"/>
    </source>
</evidence>
<evidence type="ECO:0000256" key="9">
    <source>
        <dbReference type="ARBA" id="ARBA00022729"/>
    </source>
</evidence>
<comment type="catalytic activity">
    <reaction evidence="18">
        <text>L-threonyl-[protein] + ATP = O-phospho-L-threonyl-[protein] + ADP + H(+)</text>
        <dbReference type="Rhea" id="RHEA:46608"/>
        <dbReference type="Rhea" id="RHEA-COMP:11060"/>
        <dbReference type="Rhea" id="RHEA-COMP:11605"/>
        <dbReference type="ChEBI" id="CHEBI:15378"/>
        <dbReference type="ChEBI" id="CHEBI:30013"/>
        <dbReference type="ChEBI" id="CHEBI:30616"/>
        <dbReference type="ChEBI" id="CHEBI:61977"/>
        <dbReference type="ChEBI" id="CHEBI:456216"/>
        <dbReference type="EC" id="2.7.11.1"/>
    </reaction>
</comment>
<evidence type="ECO:0000256" key="7">
    <source>
        <dbReference type="ARBA" id="ARBA00022679"/>
    </source>
</evidence>
<dbReference type="InterPro" id="IPR008271">
    <property type="entry name" value="Ser/Thr_kinase_AS"/>
</dbReference>
<organism evidence="21 22">
    <name type="scientific">Prunus avium</name>
    <name type="common">Cherry</name>
    <name type="synonym">Cerasus avium</name>
    <dbReference type="NCBI Taxonomy" id="42229"/>
    <lineage>
        <taxon>Eukaryota</taxon>
        <taxon>Viridiplantae</taxon>
        <taxon>Streptophyta</taxon>
        <taxon>Embryophyta</taxon>
        <taxon>Tracheophyta</taxon>
        <taxon>Spermatophyta</taxon>
        <taxon>Magnoliopsida</taxon>
        <taxon>eudicotyledons</taxon>
        <taxon>Gunneridae</taxon>
        <taxon>Pentapetalae</taxon>
        <taxon>rosids</taxon>
        <taxon>fabids</taxon>
        <taxon>Rosales</taxon>
        <taxon>Rosaceae</taxon>
        <taxon>Amygdaloideae</taxon>
        <taxon>Amygdaleae</taxon>
        <taxon>Prunus</taxon>
    </lineage>
</organism>
<keyword evidence="10" id="KW-0677">Repeat</keyword>
<keyword evidence="7" id="KW-0808">Transferase</keyword>
<keyword evidence="17" id="KW-0325">Glycoprotein</keyword>
<evidence type="ECO:0000256" key="8">
    <source>
        <dbReference type="ARBA" id="ARBA00022692"/>
    </source>
</evidence>
<keyword evidence="15" id="KW-0472">Membrane</keyword>
<keyword evidence="9" id="KW-0732">Signal</keyword>
<keyword evidence="16" id="KW-0675">Receptor</keyword>
<evidence type="ECO:0000256" key="14">
    <source>
        <dbReference type="ARBA" id="ARBA00022989"/>
    </source>
</evidence>
<keyword evidence="3" id="KW-1003">Cell membrane</keyword>